<dbReference type="PIRSF" id="PIRSF016482">
    <property type="entry name" value="PilO"/>
    <property type="match status" value="1"/>
</dbReference>
<dbReference type="RefSeq" id="WP_071472059.1">
    <property type="nucleotide sequence ID" value="NZ_MDKE01000011.1"/>
</dbReference>
<reference evidence="2 3" key="1">
    <citation type="submission" date="2016-07" db="EMBL/GenBank/DDBJ databases">
        <title>Draft Genome Sequence of Oceanisphaera psychrotolerans, isolated from coastal sediment samples.</title>
        <authorList>
            <person name="Zhuo S."/>
            <person name="Ruan Z."/>
        </authorList>
    </citation>
    <scope>NUCLEOTIDE SEQUENCE [LARGE SCALE GENOMIC DNA]</scope>
    <source>
        <strain evidence="2 3">LAM-WHM-ZC</strain>
    </source>
</reference>
<dbReference type="STRING" id="1414654.BFR47_00905"/>
<keyword evidence="1" id="KW-0472">Membrane</keyword>
<evidence type="ECO:0000313" key="3">
    <source>
        <dbReference type="Proteomes" id="UP000243073"/>
    </source>
</evidence>
<dbReference type="EMBL" id="MDKE01000011">
    <property type="protein sequence ID" value="OIN12284.1"/>
    <property type="molecule type" value="Genomic_DNA"/>
</dbReference>
<dbReference type="GO" id="GO:0043683">
    <property type="term" value="P:type IV pilus assembly"/>
    <property type="evidence" value="ECO:0007669"/>
    <property type="project" value="InterPro"/>
</dbReference>
<protein>
    <submittedName>
        <fullName evidence="2">Pilus assembly protein PilP</fullName>
    </submittedName>
</protein>
<dbReference type="OrthoDB" id="9802133at2"/>
<dbReference type="Proteomes" id="UP000243073">
    <property type="component" value="Unassembled WGS sequence"/>
</dbReference>
<organism evidence="2 3">
    <name type="scientific">Oceanisphaera psychrotolerans</name>
    <dbReference type="NCBI Taxonomy" id="1414654"/>
    <lineage>
        <taxon>Bacteria</taxon>
        <taxon>Pseudomonadati</taxon>
        <taxon>Pseudomonadota</taxon>
        <taxon>Gammaproteobacteria</taxon>
        <taxon>Aeromonadales</taxon>
        <taxon>Aeromonadaceae</taxon>
        <taxon>Oceanisphaera</taxon>
    </lineage>
</organism>
<feature type="transmembrane region" description="Helical" evidence="1">
    <location>
        <begin position="20"/>
        <end position="42"/>
    </location>
</feature>
<dbReference type="AlphaFoldDB" id="A0A1J4QHD8"/>
<name>A0A1J4QHD8_9GAMM</name>
<accession>A0A1J4QHD8</accession>
<dbReference type="Gene3D" id="3.30.70.60">
    <property type="match status" value="1"/>
</dbReference>
<evidence type="ECO:0000256" key="1">
    <source>
        <dbReference type="SAM" id="Phobius"/>
    </source>
</evidence>
<sequence>MNWQQLNELDFENIGQWPRAAKAIAIALVCATLAGAVVYFLITDSLARLDQSKAQEAQLKNTFEEKARQAGGLPGSKLQLSELQAELNAQLRKLPNTLEIAGLLDDISFMATDNGLRLERINWEAEKPSEFSTELPMRIIVSGDYHQLGNFVADVAALPRIVIIDNFSLSRAGDNQLNMSMLAKTYKYNEQGAK</sequence>
<proteinExistence type="predicted"/>
<keyword evidence="1" id="KW-0812">Transmembrane</keyword>
<dbReference type="InterPro" id="IPR014717">
    <property type="entry name" value="Transl_elong_EF1B/ribsomal_bS6"/>
</dbReference>
<dbReference type="InterPro" id="IPR007445">
    <property type="entry name" value="PilO"/>
</dbReference>
<dbReference type="GO" id="GO:0043107">
    <property type="term" value="P:type IV pilus-dependent motility"/>
    <property type="evidence" value="ECO:0007669"/>
    <property type="project" value="InterPro"/>
</dbReference>
<keyword evidence="1" id="KW-1133">Transmembrane helix</keyword>
<gene>
    <name evidence="2" type="ORF">BFR47_00905</name>
</gene>
<dbReference type="PANTHER" id="PTHR39555">
    <property type="entry name" value="FIMBRIAL ASSEMBLY PROTEIN PILO-LIKE PROTEIN-RELATED"/>
    <property type="match status" value="1"/>
</dbReference>
<dbReference type="PANTHER" id="PTHR39555:SF1">
    <property type="entry name" value="TYPE IV PILUS INNER MEMBRANE COMPONENT PILO"/>
    <property type="match status" value="1"/>
</dbReference>
<comment type="caution">
    <text evidence="2">The sequence shown here is derived from an EMBL/GenBank/DDBJ whole genome shotgun (WGS) entry which is preliminary data.</text>
</comment>
<keyword evidence="3" id="KW-1185">Reference proteome</keyword>
<evidence type="ECO:0000313" key="2">
    <source>
        <dbReference type="EMBL" id="OIN12284.1"/>
    </source>
</evidence>
<dbReference type="Pfam" id="PF04350">
    <property type="entry name" value="PilO"/>
    <property type="match status" value="1"/>
</dbReference>